<comment type="caution">
    <text evidence="3">The sequence shown here is derived from an EMBL/GenBank/DDBJ whole genome shotgun (WGS) entry which is preliminary data.</text>
</comment>
<feature type="signal peptide" evidence="1">
    <location>
        <begin position="1"/>
        <end position="21"/>
    </location>
</feature>
<dbReference type="Gene3D" id="1.25.40.390">
    <property type="match status" value="1"/>
</dbReference>
<feature type="chain" id="PRO_5017545915" description="SusD-like N-terminal domain-containing protein" evidence="1">
    <location>
        <begin position="22"/>
        <end position="395"/>
    </location>
</feature>
<accession>A0A3D9CEG1</accession>
<reference evidence="4" key="1">
    <citation type="submission" date="2018-06" db="EMBL/GenBank/DDBJ databases">
        <authorList>
            <person name="Lum Nde A."/>
            <person name="Hugo C."/>
        </authorList>
    </citation>
    <scope>NUCLEOTIDE SEQUENCE [LARGE SCALE GENOMIC DNA]</scope>
    <source>
        <strain evidence="4">1_F178</strain>
    </source>
</reference>
<protein>
    <recommendedName>
        <fullName evidence="2">SusD-like N-terminal domain-containing protein</fullName>
    </recommendedName>
</protein>
<proteinExistence type="predicted"/>
<evidence type="ECO:0000313" key="3">
    <source>
        <dbReference type="EMBL" id="REC64124.1"/>
    </source>
</evidence>
<feature type="domain" description="SusD-like N-terminal" evidence="2">
    <location>
        <begin position="22"/>
        <end position="210"/>
    </location>
</feature>
<dbReference type="InterPro" id="IPR033985">
    <property type="entry name" value="SusD-like_N"/>
</dbReference>
<gene>
    <name evidence="3" type="ORF">DRF65_00675</name>
</gene>
<dbReference type="RefSeq" id="WP_115968021.1">
    <property type="nucleotide sequence ID" value="NZ_QNVT01000001.1"/>
</dbReference>
<dbReference type="EMBL" id="QNVT01000001">
    <property type="protein sequence ID" value="REC64124.1"/>
    <property type="molecule type" value="Genomic_DNA"/>
</dbReference>
<keyword evidence="4" id="KW-1185">Reference proteome</keyword>
<dbReference type="PROSITE" id="PS51257">
    <property type="entry name" value="PROKAR_LIPOPROTEIN"/>
    <property type="match status" value="1"/>
</dbReference>
<keyword evidence="1" id="KW-0732">Signal</keyword>
<name>A0A3D9CEG1_9FLAO</name>
<dbReference type="AlphaFoldDB" id="A0A3D9CEG1"/>
<dbReference type="Proteomes" id="UP000256686">
    <property type="component" value="Unassembled WGS sequence"/>
</dbReference>
<organism evidence="3 4">
    <name type="scientific">Chryseobacterium pennae</name>
    <dbReference type="NCBI Taxonomy" id="2258962"/>
    <lineage>
        <taxon>Bacteria</taxon>
        <taxon>Pseudomonadati</taxon>
        <taxon>Bacteroidota</taxon>
        <taxon>Flavobacteriia</taxon>
        <taxon>Flavobacteriales</taxon>
        <taxon>Weeksellaceae</taxon>
        <taxon>Chryseobacterium group</taxon>
        <taxon>Chryseobacterium</taxon>
    </lineage>
</organism>
<evidence type="ECO:0000259" key="2">
    <source>
        <dbReference type="Pfam" id="PF14322"/>
    </source>
</evidence>
<evidence type="ECO:0000256" key="1">
    <source>
        <dbReference type="SAM" id="SignalP"/>
    </source>
</evidence>
<dbReference type="SUPFAM" id="SSF48452">
    <property type="entry name" value="TPR-like"/>
    <property type="match status" value="1"/>
</dbReference>
<dbReference type="InterPro" id="IPR011990">
    <property type="entry name" value="TPR-like_helical_dom_sf"/>
</dbReference>
<sequence length="395" mass="44058">MKKISILLLALGLTLSSCDNALDIKSEIALDANSPLSSDDVDKLLIGSYSVVMNPNTYGYFAIMASEIMARDNYDPVKFQFFQIQYLYDHATPPGDVMLSYFYKDFYKAISRANTILKVPTASNAQKGKARYVRALTYLRLYDLYEGVPLVDENYDFNPIKASSPKEVLNFIINDLKYAKDNVESASATDIKTRLKPTKEAAMALLARVYRMNGDIASAGAEAEALIKSGKFSISANPKNNDSEVIYKLAGNLAEGNGVWGWIMSYDANTWNCFAASKNLVALLGPTDTRKSLFDIAEAPSTGNFIFSNKYTRAEDSDLLISRIPEMYLISAEAGNTNRLTEFQAARKSSLSLDDERRVELSFEWVRWSDLKLKGEKYKLPFPQGAVDANEFLTN</sequence>
<evidence type="ECO:0000313" key="4">
    <source>
        <dbReference type="Proteomes" id="UP000256686"/>
    </source>
</evidence>
<dbReference type="Pfam" id="PF14322">
    <property type="entry name" value="SusD-like_3"/>
    <property type="match status" value="1"/>
</dbReference>